<protein>
    <submittedName>
        <fullName evidence="2">Uncharacterized protein</fullName>
    </submittedName>
</protein>
<organism evidence="2 3">
    <name type="scientific">Sulfoacidibacillus thermotolerans</name>
    <name type="common">Acidibacillus sulfuroxidans</name>
    <dbReference type="NCBI Taxonomy" id="1765684"/>
    <lineage>
        <taxon>Bacteria</taxon>
        <taxon>Bacillati</taxon>
        <taxon>Bacillota</taxon>
        <taxon>Bacilli</taxon>
        <taxon>Bacillales</taxon>
        <taxon>Alicyclobacillaceae</taxon>
        <taxon>Sulfoacidibacillus</taxon>
    </lineage>
</organism>
<evidence type="ECO:0000256" key="1">
    <source>
        <dbReference type="SAM" id="Phobius"/>
    </source>
</evidence>
<comment type="caution">
    <text evidence="2">The sequence shown here is derived from an EMBL/GenBank/DDBJ whole genome shotgun (WGS) entry which is preliminary data.</text>
</comment>
<keyword evidence="3" id="KW-1185">Reference proteome</keyword>
<dbReference type="AlphaFoldDB" id="A0A2U3D9X3"/>
<proteinExistence type="predicted"/>
<name>A0A2U3D9X3_SULT2</name>
<accession>A0A2U3D9X3</accession>
<sequence length="100" mass="11448">MFRPTKKAKTGVSSLYVVGVIGMLYLMIPKLPRFVWGKSGMFSALWIIFALLIVGANLWFVVGADKERKVQRQRISKGHKLLNMRVKRSEPSKEQRTLRG</sequence>
<reference evidence="2 3" key="1">
    <citation type="submission" date="2016-11" db="EMBL/GenBank/DDBJ databases">
        <title>Comparative genomics of Acidibacillus ferroxidans species.</title>
        <authorList>
            <person name="Oliveira G."/>
            <person name="Nunes G."/>
            <person name="Oliveira R."/>
            <person name="Araujo F."/>
            <person name="Salim A."/>
            <person name="Scholte L."/>
            <person name="Morais D."/>
            <person name="Nancucheo I."/>
            <person name="Johnson D.B."/>
            <person name="Grail B."/>
            <person name="Bittencourt J."/>
            <person name="Valadares R."/>
        </authorList>
    </citation>
    <scope>NUCLEOTIDE SEQUENCE [LARGE SCALE GENOMIC DNA]</scope>
    <source>
        <strain evidence="2 3">Y002</strain>
    </source>
</reference>
<gene>
    <name evidence="2" type="ORF">BM613_05230</name>
</gene>
<dbReference type="RefSeq" id="WP_109430116.1">
    <property type="nucleotide sequence ID" value="NZ_MPDK01000006.1"/>
</dbReference>
<evidence type="ECO:0000313" key="3">
    <source>
        <dbReference type="Proteomes" id="UP000245380"/>
    </source>
</evidence>
<dbReference type="Proteomes" id="UP000245380">
    <property type="component" value="Unassembled WGS sequence"/>
</dbReference>
<evidence type="ECO:0000313" key="2">
    <source>
        <dbReference type="EMBL" id="PWI58071.1"/>
    </source>
</evidence>
<keyword evidence="1" id="KW-0812">Transmembrane</keyword>
<dbReference type="EMBL" id="MPDK01000006">
    <property type="protein sequence ID" value="PWI58071.1"/>
    <property type="molecule type" value="Genomic_DNA"/>
</dbReference>
<dbReference type="OrthoDB" id="2377062at2"/>
<keyword evidence="1" id="KW-0472">Membrane</keyword>
<feature type="transmembrane region" description="Helical" evidence="1">
    <location>
        <begin position="40"/>
        <end position="62"/>
    </location>
</feature>
<keyword evidence="1" id="KW-1133">Transmembrane helix</keyword>
<feature type="transmembrane region" description="Helical" evidence="1">
    <location>
        <begin position="12"/>
        <end position="28"/>
    </location>
</feature>